<accession>A0ABT2GIB9</accession>
<dbReference type="PANTHER" id="PTHR41913:SF1">
    <property type="entry name" value="DUF1684 DOMAIN-CONTAINING PROTEIN"/>
    <property type="match status" value="1"/>
</dbReference>
<sequence>MTDQNAPAAAAAPASAAAAAPASAAAPAPPRSEFEEDWASWHQARLRLVTAPQGIAALVGTHWLTPGADPVAIDGLDGTWRVEDGDIVGDDLTIEEGGEVLLGTRVLRHFRRDDDVALRVLDAEAPSRASVADIDAYMPDEAWVLTGRFEPASEGSTIDVEEIDGYTETSALAGTVTVTIDGQEHALLATGPLTGLEVVFADATSGTESYRFRFLKLRADGGARTIEVDFNRAYLPPCAFADFYVCPLPPAQNRLPVPVRAGEKQVTRR</sequence>
<evidence type="ECO:0000256" key="2">
    <source>
        <dbReference type="SAM" id="SignalP"/>
    </source>
</evidence>
<keyword evidence="4" id="KW-1185">Reference proteome</keyword>
<feature type="region of interest" description="Disordered" evidence="1">
    <location>
        <begin position="1"/>
        <end position="37"/>
    </location>
</feature>
<organism evidence="3 4">
    <name type="scientific">Herbiconiux gentiana</name>
    <dbReference type="NCBI Taxonomy" id="2970912"/>
    <lineage>
        <taxon>Bacteria</taxon>
        <taxon>Bacillati</taxon>
        <taxon>Actinomycetota</taxon>
        <taxon>Actinomycetes</taxon>
        <taxon>Micrococcales</taxon>
        <taxon>Microbacteriaceae</taxon>
        <taxon>Herbiconiux</taxon>
    </lineage>
</organism>
<protein>
    <submittedName>
        <fullName evidence="3">DUF1684 domain-containing protein</fullName>
    </submittedName>
</protein>
<feature type="chain" id="PRO_5047332923" evidence="2">
    <location>
        <begin position="25"/>
        <end position="269"/>
    </location>
</feature>
<dbReference type="PANTHER" id="PTHR41913">
    <property type="entry name" value="DUF1684 DOMAIN-CONTAINING PROTEIN"/>
    <property type="match status" value="1"/>
</dbReference>
<keyword evidence="2" id="KW-0732">Signal</keyword>
<feature type="compositionally biased region" description="Low complexity" evidence="1">
    <location>
        <begin position="1"/>
        <end position="26"/>
    </location>
</feature>
<comment type="caution">
    <text evidence="3">The sequence shown here is derived from an EMBL/GenBank/DDBJ whole genome shotgun (WGS) entry which is preliminary data.</text>
</comment>
<feature type="signal peptide" evidence="2">
    <location>
        <begin position="1"/>
        <end position="24"/>
    </location>
</feature>
<dbReference type="InterPro" id="IPR012467">
    <property type="entry name" value="DUF1684"/>
</dbReference>
<dbReference type="Proteomes" id="UP001165580">
    <property type="component" value="Unassembled WGS sequence"/>
</dbReference>
<evidence type="ECO:0000313" key="4">
    <source>
        <dbReference type="Proteomes" id="UP001165580"/>
    </source>
</evidence>
<dbReference type="Pfam" id="PF07920">
    <property type="entry name" value="DUF1684"/>
    <property type="match status" value="1"/>
</dbReference>
<dbReference type="EMBL" id="JANTEZ010000003">
    <property type="protein sequence ID" value="MCS5714526.1"/>
    <property type="molecule type" value="Genomic_DNA"/>
</dbReference>
<name>A0ABT2GIB9_9MICO</name>
<evidence type="ECO:0000256" key="1">
    <source>
        <dbReference type="SAM" id="MobiDB-lite"/>
    </source>
</evidence>
<reference evidence="3" key="1">
    <citation type="submission" date="2022-08" db="EMBL/GenBank/DDBJ databases">
        <authorList>
            <person name="Deng Y."/>
            <person name="Han X.-F."/>
            <person name="Zhang Y.-Q."/>
        </authorList>
    </citation>
    <scope>NUCLEOTIDE SEQUENCE</scope>
    <source>
        <strain evidence="3">CPCC 205716</strain>
    </source>
</reference>
<proteinExistence type="predicted"/>
<evidence type="ECO:0000313" key="3">
    <source>
        <dbReference type="EMBL" id="MCS5714526.1"/>
    </source>
</evidence>
<dbReference type="RefSeq" id="WP_259486051.1">
    <property type="nucleotide sequence ID" value="NZ_JANTEZ010000003.1"/>
</dbReference>
<gene>
    <name evidence="3" type="ORF">NVV95_08165</name>
</gene>